<reference evidence="3 4" key="1">
    <citation type="submission" date="2015-03" db="EMBL/GenBank/DDBJ databases">
        <title>Genome assembly of Sandaracinus amylolyticus DSM 53668.</title>
        <authorList>
            <person name="Sharma G."/>
            <person name="Subramanian S."/>
        </authorList>
    </citation>
    <scope>NUCLEOTIDE SEQUENCE [LARGE SCALE GENOMIC DNA]</scope>
    <source>
        <strain evidence="3 4">DSM 53668</strain>
    </source>
</reference>
<protein>
    <recommendedName>
        <fullName evidence="2">Metallo-beta-lactamase domain-containing protein</fullName>
    </recommendedName>
</protein>
<dbReference type="Pfam" id="PF12706">
    <property type="entry name" value="Lactamase_B_2"/>
    <property type="match status" value="1"/>
</dbReference>
<dbReference type="PANTHER" id="PTHR43546:SF9">
    <property type="entry name" value="L-ASCORBATE-6-PHOSPHATE LACTONASE ULAG-RELATED"/>
    <property type="match status" value="1"/>
</dbReference>
<dbReference type="RefSeq" id="WP_053231112.1">
    <property type="nucleotide sequence ID" value="NZ_CP011125.1"/>
</dbReference>
<evidence type="ECO:0000259" key="2">
    <source>
        <dbReference type="SMART" id="SM00849"/>
    </source>
</evidence>
<accession>A0A0F6YFH5</accession>
<dbReference type="InterPro" id="IPR001279">
    <property type="entry name" value="Metallo-B-lactamas"/>
</dbReference>
<sequence length="277" mass="29695">MRIRQLRNATLVLSIGPHRLLVDPMLGAAGSMPGFRMIGGTGRRNPTVELPAGAPAWLDDLTGALVTHEHPDHLDGAGRRFLRERGLPVWASPVDVASLRAKGLDARALDGLGIDVEIVPARHGRGLVGWLMGPVAGVYLAHEGEPSVLLTSDAVLCDALLDAIERLRPEVIVAPAGAANFGVGGDILFSLDELVTLVRRAPGVVVLNHLEALDHCPTTREALRARMEREGLRAKVRIPDDGEELVLARERVEERPRVRPVAPAGGLQKWVAARLSG</sequence>
<dbReference type="KEGG" id="samy:DB32_000827"/>
<dbReference type="GO" id="GO:0016787">
    <property type="term" value="F:hydrolase activity"/>
    <property type="evidence" value="ECO:0007669"/>
    <property type="project" value="UniProtKB-KW"/>
</dbReference>
<dbReference type="Proteomes" id="UP000034883">
    <property type="component" value="Chromosome"/>
</dbReference>
<keyword evidence="4" id="KW-1185">Reference proteome</keyword>
<proteinExistence type="predicted"/>
<evidence type="ECO:0000256" key="1">
    <source>
        <dbReference type="ARBA" id="ARBA00022801"/>
    </source>
</evidence>
<dbReference type="InterPro" id="IPR050114">
    <property type="entry name" value="UPF0173_UPF0282_UlaG_hydrolase"/>
</dbReference>
<dbReference type="OrthoDB" id="9805728at2"/>
<dbReference type="AlphaFoldDB" id="A0A0F6YFH5"/>
<feature type="domain" description="Metallo-beta-lactamase" evidence="2">
    <location>
        <begin position="6"/>
        <end position="209"/>
    </location>
</feature>
<gene>
    <name evidence="3" type="ORF">DB32_000827</name>
</gene>
<organism evidence="3 4">
    <name type="scientific">Sandaracinus amylolyticus</name>
    <dbReference type="NCBI Taxonomy" id="927083"/>
    <lineage>
        <taxon>Bacteria</taxon>
        <taxon>Pseudomonadati</taxon>
        <taxon>Myxococcota</taxon>
        <taxon>Polyangia</taxon>
        <taxon>Polyangiales</taxon>
        <taxon>Sandaracinaceae</taxon>
        <taxon>Sandaracinus</taxon>
    </lineage>
</organism>
<evidence type="ECO:0000313" key="3">
    <source>
        <dbReference type="EMBL" id="AKF03678.1"/>
    </source>
</evidence>
<dbReference type="SUPFAM" id="SSF56281">
    <property type="entry name" value="Metallo-hydrolase/oxidoreductase"/>
    <property type="match status" value="1"/>
</dbReference>
<dbReference type="Gene3D" id="3.60.15.10">
    <property type="entry name" value="Ribonuclease Z/Hydroxyacylglutathione hydrolase-like"/>
    <property type="match status" value="1"/>
</dbReference>
<dbReference type="STRING" id="927083.DB32_000827"/>
<keyword evidence="1" id="KW-0378">Hydrolase</keyword>
<name>A0A0F6YFH5_9BACT</name>
<dbReference type="InterPro" id="IPR036866">
    <property type="entry name" value="RibonucZ/Hydroxyglut_hydro"/>
</dbReference>
<dbReference type="SMART" id="SM00849">
    <property type="entry name" value="Lactamase_B"/>
    <property type="match status" value="1"/>
</dbReference>
<dbReference type="EMBL" id="CP011125">
    <property type="protein sequence ID" value="AKF03678.1"/>
    <property type="molecule type" value="Genomic_DNA"/>
</dbReference>
<evidence type="ECO:0000313" key="4">
    <source>
        <dbReference type="Proteomes" id="UP000034883"/>
    </source>
</evidence>
<dbReference type="PANTHER" id="PTHR43546">
    <property type="entry name" value="UPF0173 METAL-DEPENDENT HYDROLASE MJ1163-RELATED"/>
    <property type="match status" value="1"/>
</dbReference>